<evidence type="ECO:0000256" key="5">
    <source>
        <dbReference type="ARBA" id="ARBA00023136"/>
    </source>
</evidence>
<comment type="similarity">
    <text evidence="2 6">Belongs to the SURF1 family.</text>
</comment>
<evidence type="ECO:0000256" key="6">
    <source>
        <dbReference type="RuleBase" id="RU363076"/>
    </source>
</evidence>
<reference evidence="7" key="2">
    <citation type="journal article" date="2021" name="Syst. Appl. Microbiol.">
        <title>Roseomonas hellenica sp. nov., isolated from roots of wild-growing Alkanna tinctoria.</title>
        <authorList>
            <person name="Rat A."/>
            <person name="Naranjo H.D."/>
            <person name="Lebbe L."/>
            <person name="Cnockaert M."/>
            <person name="Krigas N."/>
            <person name="Grigoriadou K."/>
            <person name="Maloupa E."/>
            <person name="Willems A."/>
        </authorList>
    </citation>
    <scope>NUCLEOTIDE SEQUENCE</scope>
    <source>
        <strain evidence="7">LMG 28251</strain>
    </source>
</reference>
<dbReference type="RefSeq" id="WP_211876188.1">
    <property type="nucleotide sequence ID" value="NZ_JAAEDH010000031.1"/>
</dbReference>
<organism evidence="7 8">
    <name type="scientific">Plastoroseomonas arctica</name>
    <dbReference type="NCBI Taxonomy" id="1509237"/>
    <lineage>
        <taxon>Bacteria</taxon>
        <taxon>Pseudomonadati</taxon>
        <taxon>Pseudomonadota</taxon>
        <taxon>Alphaproteobacteria</taxon>
        <taxon>Acetobacterales</taxon>
        <taxon>Acetobacteraceae</taxon>
        <taxon>Plastoroseomonas</taxon>
    </lineage>
</organism>
<dbReference type="Proteomes" id="UP001196068">
    <property type="component" value="Unassembled WGS sequence"/>
</dbReference>
<keyword evidence="8" id="KW-1185">Reference proteome</keyword>
<dbReference type="PROSITE" id="PS50895">
    <property type="entry name" value="SURF1"/>
    <property type="match status" value="1"/>
</dbReference>
<accession>A0AAF1K6F5</accession>
<dbReference type="PANTHER" id="PTHR23427">
    <property type="entry name" value="SURFEIT LOCUS PROTEIN"/>
    <property type="match status" value="1"/>
</dbReference>
<dbReference type="EMBL" id="JAAEDH010000031">
    <property type="protein sequence ID" value="MBR0657324.1"/>
    <property type="molecule type" value="Genomic_DNA"/>
</dbReference>
<dbReference type="InterPro" id="IPR002994">
    <property type="entry name" value="Surf1/Shy1"/>
</dbReference>
<proteinExistence type="inferred from homology"/>
<evidence type="ECO:0000313" key="7">
    <source>
        <dbReference type="EMBL" id="MBR0657324.1"/>
    </source>
</evidence>
<sequence length="224" mass="24038">MRRLLVPVLVVLPAFLILLGLGTWQLQRLAWKTELLAAIAAAEAGPAAPLGPVAVPFTKVAAAGRFDHAREVILGVELRGTVLGTRLLTPLVRMDAATVLVDRGWVPLDASAPIVRPEGEVTVTGWVRPAEPGGLFAATDDLAGRRFYSFDPEKIGHALGLARVAPFGLVALGEAAAEVLPDPSRTLPRPNNNHLGYVVTWYGLALALLVVFAIWARRRMRETP</sequence>
<comment type="caution">
    <text evidence="7">The sequence shown here is derived from an EMBL/GenBank/DDBJ whole genome shotgun (WGS) entry which is preliminary data.</text>
</comment>
<feature type="transmembrane region" description="Helical" evidence="6">
    <location>
        <begin position="195"/>
        <end position="216"/>
    </location>
</feature>
<evidence type="ECO:0000256" key="1">
    <source>
        <dbReference type="ARBA" id="ARBA00004370"/>
    </source>
</evidence>
<comment type="subcellular location">
    <subcellularLocation>
        <location evidence="6">Cell membrane</location>
        <topology evidence="6">Multi-pass membrane protein</topology>
    </subcellularLocation>
    <subcellularLocation>
        <location evidence="1">Membrane</location>
    </subcellularLocation>
</comment>
<protein>
    <recommendedName>
        <fullName evidence="6">SURF1-like protein</fullName>
    </recommendedName>
</protein>
<evidence type="ECO:0000256" key="2">
    <source>
        <dbReference type="ARBA" id="ARBA00007165"/>
    </source>
</evidence>
<name>A0AAF1K6F5_9PROT</name>
<gene>
    <name evidence="7" type="ORF">GXW79_19775</name>
</gene>
<keyword evidence="5 6" id="KW-0472">Membrane</keyword>
<reference evidence="7" key="1">
    <citation type="submission" date="2020-01" db="EMBL/GenBank/DDBJ databases">
        <authorList>
            <person name="Rat A."/>
        </authorList>
    </citation>
    <scope>NUCLEOTIDE SEQUENCE</scope>
    <source>
        <strain evidence="7">LMG 28251</strain>
    </source>
</reference>
<dbReference type="CDD" id="cd06662">
    <property type="entry name" value="SURF1"/>
    <property type="match status" value="1"/>
</dbReference>
<keyword evidence="3 6" id="KW-0812">Transmembrane</keyword>
<dbReference type="InterPro" id="IPR045214">
    <property type="entry name" value="Surf1/Surf4"/>
</dbReference>
<dbReference type="AlphaFoldDB" id="A0AAF1K6F5"/>
<keyword evidence="4 6" id="KW-1133">Transmembrane helix</keyword>
<comment type="caution">
    <text evidence="6">Lacks conserved residue(s) required for the propagation of feature annotation.</text>
</comment>
<dbReference type="PANTHER" id="PTHR23427:SF2">
    <property type="entry name" value="SURFEIT LOCUS PROTEIN 1"/>
    <property type="match status" value="1"/>
</dbReference>
<evidence type="ECO:0000256" key="3">
    <source>
        <dbReference type="ARBA" id="ARBA00022692"/>
    </source>
</evidence>
<evidence type="ECO:0000313" key="8">
    <source>
        <dbReference type="Proteomes" id="UP001196068"/>
    </source>
</evidence>
<evidence type="ECO:0000256" key="4">
    <source>
        <dbReference type="ARBA" id="ARBA00022989"/>
    </source>
</evidence>
<keyword evidence="6" id="KW-1003">Cell membrane</keyword>
<dbReference type="Pfam" id="PF02104">
    <property type="entry name" value="SURF1"/>
    <property type="match status" value="1"/>
</dbReference>
<dbReference type="GO" id="GO:0005886">
    <property type="term" value="C:plasma membrane"/>
    <property type="evidence" value="ECO:0007669"/>
    <property type="project" value="UniProtKB-SubCell"/>
</dbReference>